<sequence>MNHKIKAIACHKELAILLNIEEKSPLLQVHQISLNHQNTIIEFSEILYRGDIYGLNFNSPQNIHIDYNAKKNN</sequence>
<reference evidence="2 3" key="1">
    <citation type="submission" date="2016-06" db="EMBL/GenBank/DDBJ databases">
        <title>Bacterial characters and pathogenicity of Xenorhabdus hominickii from an entomopathogenic nematode, Steinernema monticolum.</title>
        <authorList>
            <person name="Park Y."/>
            <person name="Kim Y."/>
        </authorList>
    </citation>
    <scope>NUCLEOTIDE SEQUENCE [LARGE SCALE GENOMIC DNA]</scope>
    <source>
        <strain evidence="2 3">ANU1</strain>
    </source>
</reference>
<dbReference type="SUPFAM" id="SSF64288">
    <property type="entry name" value="Chorismate lyase-like"/>
    <property type="match status" value="1"/>
</dbReference>
<proteinExistence type="predicted"/>
<dbReference type="Gene3D" id="3.40.1410.10">
    <property type="entry name" value="Chorismate lyase-like"/>
    <property type="match status" value="1"/>
</dbReference>
<dbReference type="RefSeq" id="WP_069317430.1">
    <property type="nucleotide sequence ID" value="NZ_CAWNQJ010000001.1"/>
</dbReference>
<evidence type="ECO:0000313" key="3">
    <source>
        <dbReference type="Proteomes" id="UP000094600"/>
    </source>
</evidence>
<protein>
    <recommendedName>
        <fullName evidence="1">UbiC transcription regulator-associated domain-containing protein</fullName>
    </recommendedName>
</protein>
<gene>
    <name evidence="2" type="ORF">A9255_15120</name>
</gene>
<evidence type="ECO:0000259" key="1">
    <source>
        <dbReference type="Pfam" id="PF07702"/>
    </source>
</evidence>
<keyword evidence="3" id="KW-1185">Reference proteome</keyword>
<dbReference type="InterPro" id="IPR011663">
    <property type="entry name" value="UTRA"/>
</dbReference>
<organism evidence="2 3">
    <name type="scientific">Xenorhabdus hominickii</name>
    <dbReference type="NCBI Taxonomy" id="351679"/>
    <lineage>
        <taxon>Bacteria</taxon>
        <taxon>Pseudomonadati</taxon>
        <taxon>Pseudomonadota</taxon>
        <taxon>Gammaproteobacteria</taxon>
        <taxon>Enterobacterales</taxon>
        <taxon>Morganellaceae</taxon>
        <taxon>Xenorhabdus</taxon>
    </lineage>
</organism>
<evidence type="ECO:0000313" key="2">
    <source>
        <dbReference type="EMBL" id="AOM41773.1"/>
    </source>
</evidence>
<dbReference type="Pfam" id="PF07702">
    <property type="entry name" value="UTRA"/>
    <property type="match status" value="1"/>
</dbReference>
<dbReference type="EMBL" id="CP016176">
    <property type="protein sequence ID" value="AOM41773.1"/>
    <property type="molecule type" value="Genomic_DNA"/>
</dbReference>
<dbReference type="Proteomes" id="UP000094600">
    <property type="component" value="Chromosome"/>
</dbReference>
<name>A0ABM6DUK8_XENHO</name>
<feature type="domain" description="UbiC transcription regulator-associated" evidence="1">
    <location>
        <begin position="3"/>
        <end position="53"/>
    </location>
</feature>
<accession>A0ABM6DUK8</accession>
<dbReference type="InterPro" id="IPR028978">
    <property type="entry name" value="Chorismate_lyase_/UTRA_dom_sf"/>
</dbReference>